<organism evidence="1 2">
    <name type="scientific">Synaphobranchus kaupii</name>
    <name type="common">Kaup's arrowtooth eel</name>
    <dbReference type="NCBI Taxonomy" id="118154"/>
    <lineage>
        <taxon>Eukaryota</taxon>
        <taxon>Metazoa</taxon>
        <taxon>Chordata</taxon>
        <taxon>Craniata</taxon>
        <taxon>Vertebrata</taxon>
        <taxon>Euteleostomi</taxon>
        <taxon>Actinopterygii</taxon>
        <taxon>Neopterygii</taxon>
        <taxon>Teleostei</taxon>
        <taxon>Anguilliformes</taxon>
        <taxon>Synaphobranchidae</taxon>
        <taxon>Synaphobranchus</taxon>
    </lineage>
</organism>
<evidence type="ECO:0000313" key="2">
    <source>
        <dbReference type="Proteomes" id="UP001152622"/>
    </source>
</evidence>
<reference evidence="1" key="1">
    <citation type="journal article" date="2023" name="Science">
        <title>Genome structures resolve the early diversification of teleost fishes.</title>
        <authorList>
            <person name="Parey E."/>
            <person name="Louis A."/>
            <person name="Montfort J."/>
            <person name="Bouchez O."/>
            <person name="Roques C."/>
            <person name="Iampietro C."/>
            <person name="Lluch J."/>
            <person name="Castinel A."/>
            <person name="Donnadieu C."/>
            <person name="Desvignes T."/>
            <person name="Floi Bucao C."/>
            <person name="Jouanno E."/>
            <person name="Wen M."/>
            <person name="Mejri S."/>
            <person name="Dirks R."/>
            <person name="Jansen H."/>
            <person name="Henkel C."/>
            <person name="Chen W.J."/>
            <person name="Zahm M."/>
            <person name="Cabau C."/>
            <person name="Klopp C."/>
            <person name="Thompson A.W."/>
            <person name="Robinson-Rechavi M."/>
            <person name="Braasch I."/>
            <person name="Lecointre G."/>
            <person name="Bobe J."/>
            <person name="Postlethwait J.H."/>
            <person name="Berthelot C."/>
            <person name="Roest Crollius H."/>
            <person name="Guiguen Y."/>
        </authorList>
    </citation>
    <scope>NUCLEOTIDE SEQUENCE</scope>
    <source>
        <strain evidence="1">WJC10195</strain>
    </source>
</reference>
<comment type="caution">
    <text evidence="1">The sequence shown here is derived from an EMBL/GenBank/DDBJ whole genome shotgun (WGS) entry which is preliminary data.</text>
</comment>
<proteinExistence type="predicted"/>
<dbReference type="Proteomes" id="UP001152622">
    <property type="component" value="Chromosome 13"/>
</dbReference>
<dbReference type="EMBL" id="JAINUF010000013">
    <property type="protein sequence ID" value="KAJ8343847.1"/>
    <property type="molecule type" value="Genomic_DNA"/>
</dbReference>
<sequence>MDNGSEAKWTSVFRAEPPTARPSLLAAAPSAVSAESLSARCPEKPVPTRASAFWTGPEPSCRSASTDCGTDYGTASRFESGLRHLPTMTEFEGLVTLLVCSLNACVHLASSTWVKPLLSGR</sequence>
<accession>A0A9Q1ERX2</accession>
<gene>
    <name evidence="1" type="ORF">SKAU_G00311760</name>
</gene>
<protein>
    <submittedName>
        <fullName evidence="1">Uncharacterized protein</fullName>
    </submittedName>
</protein>
<dbReference type="AlphaFoldDB" id="A0A9Q1ERX2"/>
<keyword evidence="2" id="KW-1185">Reference proteome</keyword>
<name>A0A9Q1ERX2_SYNKA</name>
<evidence type="ECO:0000313" key="1">
    <source>
        <dbReference type="EMBL" id="KAJ8343847.1"/>
    </source>
</evidence>